<sequence length="144" mass="16669">MPTLHFEQIQALKLPLIKRFYKQHYPAAKPKSDELIIAAYQQEQIKAVVRFRTIAGSRLLTGMAVASTNRGQGIGYQLLIYCKEHIMKHMDYCFAYPHLTSFYGKGNFRILSLEQLPAELQLLLQRYQANGKDLIPMQYIEGLY</sequence>
<dbReference type="AlphaFoldDB" id="A0A1T4SHH2"/>
<dbReference type="Gene3D" id="3.40.630.30">
    <property type="match status" value="1"/>
</dbReference>
<keyword evidence="2" id="KW-0012">Acyltransferase</keyword>
<name>A0A1T4SHH2_VIBCI</name>
<evidence type="ECO:0000259" key="3">
    <source>
        <dbReference type="Pfam" id="PF13673"/>
    </source>
</evidence>
<keyword evidence="5" id="KW-1185">Reference proteome</keyword>
<dbReference type="EMBL" id="FUXB01000030">
    <property type="protein sequence ID" value="SKA27672.1"/>
    <property type="molecule type" value="Genomic_DNA"/>
</dbReference>
<evidence type="ECO:0000256" key="1">
    <source>
        <dbReference type="ARBA" id="ARBA00022679"/>
    </source>
</evidence>
<dbReference type="Pfam" id="PF13673">
    <property type="entry name" value="Acetyltransf_10"/>
    <property type="match status" value="1"/>
</dbReference>
<dbReference type="PANTHER" id="PTHR43800:SF1">
    <property type="entry name" value="PEPTIDYL-LYSINE N-ACETYLTRANSFERASE YJAB"/>
    <property type="match status" value="1"/>
</dbReference>
<dbReference type="RefSeq" id="WP_078927596.1">
    <property type="nucleotide sequence ID" value="NZ_FUXB01000030.1"/>
</dbReference>
<dbReference type="GeneID" id="70584684"/>
<dbReference type="SUPFAM" id="SSF55729">
    <property type="entry name" value="Acyl-CoA N-acyltransferases (Nat)"/>
    <property type="match status" value="1"/>
</dbReference>
<dbReference type="OrthoDB" id="7845888at2"/>
<evidence type="ECO:0000256" key="2">
    <source>
        <dbReference type="ARBA" id="ARBA00023315"/>
    </source>
</evidence>
<reference evidence="5" key="1">
    <citation type="submission" date="2017-02" db="EMBL/GenBank/DDBJ databases">
        <authorList>
            <person name="Varghese N."/>
            <person name="Submissions S."/>
        </authorList>
    </citation>
    <scope>NUCLEOTIDE SEQUENCE [LARGE SCALE GENOMIC DNA]</scope>
    <source>
        <strain evidence="5">DSM 19608</strain>
    </source>
</reference>
<dbReference type="PANTHER" id="PTHR43800">
    <property type="entry name" value="PEPTIDYL-LYSINE N-ACETYLTRANSFERASE YJAB"/>
    <property type="match status" value="1"/>
</dbReference>
<proteinExistence type="predicted"/>
<feature type="domain" description="N-acetyltransferase" evidence="3">
    <location>
        <begin position="18"/>
        <end position="115"/>
    </location>
</feature>
<keyword evidence="1 4" id="KW-0808">Transferase</keyword>
<dbReference type="STRING" id="1123491.SAMN02745782_03297"/>
<protein>
    <submittedName>
        <fullName evidence="4">Acetyltransferase (GNAT) domain-containing protein</fullName>
    </submittedName>
</protein>
<dbReference type="GO" id="GO:0016747">
    <property type="term" value="F:acyltransferase activity, transferring groups other than amino-acyl groups"/>
    <property type="evidence" value="ECO:0007669"/>
    <property type="project" value="InterPro"/>
</dbReference>
<evidence type="ECO:0000313" key="4">
    <source>
        <dbReference type="EMBL" id="SKA27672.1"/>
    </source>
</evidence>
<dbReference type="InterPro" id="IPR016181">
    <property type="entry name" value="Acyl_CoA_acyltransferase"/>
</dbReference>
<dbReference type="InterPro" id="IPR000182">
    <property type="entry name" value="GNAT_dom"/>
</dbReference>
<gene>
    <name evidence="4" type="ORF">SAMN02745782_03297</name>
</gene>
<accession>A0A1T4SHH2</accession>
<organism evidence="4 5">
    <name type="scientific">Vibrio cincinnatiensis DSM 19608</name>
    <dbReference type="NCBI Taxonomy" id="1123491"/>
    <lineage>
        <taxon>Bacteria</taxon>
        <taxon>Pseudomonadati</taxon>
        <taxon>Pseudomonadota</taxon>
        <taxon>Gammaproteobacteria</taxon>
        <taxon>Vibrionales</taxon>
        <taxon>Vibrionaceae</taxon>
        <taxon>Vibrio</taxon>
    </lineage>
</organism>
<evidence type="ECO:0000313" key="5">
    <source>
        <dbReference type="Proteomes" id="UP000190834"/>
    </source>
</evidence>
<dbReference type="Proteomes" id="UP000190834">
    <property type="component" value="Unassembled WGS sequence"/>
</dbReference>